<comment type="caution">
    <text evidence="2">The sequence shown here is derived from an EMBL/GenBank/DDBJ whole genome shotgun (WGS) entry which is preliminary data.</text>
</comment>
<name>A0A4Z1FUD8_9HELO</name>
<organism evidence="2 3">
    <name type="scientific">Botrytis paeoniae</name>
    <dbReference type="NCBI Taxonomy" id="278948"/>
    <lineage>
        <taxon>Eukaryota</taxon>
        <taxon>Fungi</taxon>
        <taxon>Dikarya</taxon>
        <taxon>Ascomycota</taxon>
        <taxon>Pezizomycotina</taxon>
        <taxon>Leotiomycetes</taxon>
        <taxon>Helotiales</taxon>
        <taxon>Sclerotiniaceae</taxon>
        <taxon>Botrytis</taxon>
    </lineage>
</organism>
<accession>A0A4Z1FUD8</accession>
<evidence type="ECO:0000313" key="3">
    <source>
        <dbReference type="Proteomes" id="UP000297910"/>
    </source>
</evidence>
<feature type="region of interest" description="Disordered" evidence="1">
    <location>
        <begin position="23"/>
        <end position="43"/>
    </location>
</feature>
<dbReference type="AlphaFoldDB" id="A0A4Z1FUD8"/>
<protein>
    <submittedName>
        <fullName evidence="2">Uncharacterized protein</fullName>
    </submittedName>
</protein>
<dbReference type="EMBL" id="PQXI01000071">
    <property type="protein sequence ID" value="TGO25843.1"/>
    <property type="molecule type" value="Genomic_DNA"/>
</dbReference>
<evidence type="ECO:0000256" key="1">
    <source>
        <dbReference type="SAM" id="MobiDB-lite"/>
    </source>
</evidence>
<proteinExistence type="predicted"/>
<sequence length="69" mass="8287">MVRPTGVMLELKEFRKSPELVMARDRKPKKTRGQGRDEEGSPLLMVKPQMDLFRPEMREASPRNFRWWQ</sequence>
<gene>
    <name evidence="2" type="ORF">BPAE_0071g00140</name>
</gene>
<reference evidence="2 3" key="1">
    <citation type="submission" date="2017-12" db="EMBL/GenBank/DDBJ databases">
        <title>Comparative genomics of Botrytis spp.</title>
        <authorList>
            <person name="Valero-Jimenez C.A."/>
            <person name="Tapia P."/>
            <person name="Veloso J."/>
            <person name="Silva-Moreno E."/>
            <person name="Staats M."/>
            <person name="Valdes J.H."/>
            <person name="Van Kan J.A.L."/>
        </authorList>
    </citation>
    <scope>NUCLEOTIDE SEQUENCE [LARGE SCALE GENOMIC DNA]</scope>
    <source>
        <strain evidence="2 3">Bp0003</strain>
    </source>
</reference>
<keyword evidence="3" id="KW-1185">Reference proteome</keyword>
<evidence type="ECO:0000313" key="2">
    <source>
        <dbReference type="EMBL" id="TGO25843.1"/>
    </source>
</evidence>
<dbReference type="Proteomes" id="UP000297910">
    <property type="component" value="Unassembled WGS sequence"/>
</dbReference>